<accession>A0A433QXV4</accession>
<feature type="non-terminal residue" evidence="1">
    <location>
        <position position="1"/>
    </location>
</feature>
<keyword evidence="2" id="KW-1185">Reference proteome</keyword>
<reference evidence="1 2" key="1">
    <citation type="journal article" date="2018" name="New Phytol.">
        <title>Phylogenomics of Endogonaceae and evolution of mycorrhizas within Mucoromycota.</title>
        <authorList>
            <person name="Chang Y."/>
            <person name="Desiro A."/>
            <person name="Na H."/>
            <person name="Sandor L."/>
            <person name="Lipzen A."/>
            <person name="Clum A."/>
            <person name="Barry K."/>
            <person name="Grigoriev I.V."/>
            <person name="Martin F.M."/>
            <person name="Stajich J.E."/>
            <person name="Smith M.E."/>
            <person name="Bonito G."/>
            <person name="Spatafora J.W."/>
        </authorList>
    </citation>
    <scope>NUCLEOTIDE SEQUENCE [LARGE SCALE GENOMIC DNA]</scope>
    <source>
        <strain evidence="1 2">AD002</strain>
    </source>
</reference>
<gene>
    <name evidence="1" type="ORF">BC938DRAFT_479459</name>
</gene>
<dbReference type="AlphaFoldDB" id="A0A433QXV4"/>
<protein>
    <submittedName>
        <fullName evidence="1">Uncharacterized protein</fullName>
    </submittedName>
</protein>
<organism evidence="1 2">
    <name type="scientific">Jimgerdemannia flammicorona</name>
    <dbReference type="NCBI Taxonomy" id="994334"/>
    <lineage>
        <taxon>Eukaryota</taxon>
        <taxon>Fungi</taxon>
        <taxon>Fungi incertae sedis</taxon>
        <taxon>Mucoromycota</taxon>
        <taxon>Mucoromycotina</taxon>
        <taxon>Endogonomycetes</taxon>
        <taxon>Endogonales</taxon>
        <taxon>Endogonaceae</taxon>
        <taxon>Jimgerdemannia</taxon>
    </lineage>
</organism>
<proteinExistence type="predicted"/>
<dbReference type="EMBL" id="RBNJ01000393">
    <property type="protein sequence ID" value="RUS34630.1"/>
    <property type="molecule type" value="Genomic_DNA"/>
</dbReference>
<name>A0A433QXV4_9FUNG</name>
<comment type="caution">
    <text evidence="1">The sequence shown here is derived from an EMBL/GenBank/DDBJ whole genome shotgun (WGS) entry which is preliminary data.</text>
</comment>
<dbReference type="Proteomes" id="UP000274822">
    <property type="component" value="Unassembled WGS sequence"/>
</dbReference>
<evidence type="ECO:0000313" key="2">
    <source>
        <dbReference type="Proteomes" id="UP000274822"/>
    </source>
</evidence>
<evidence type="ECO:0000313" key="1">
    <source>
        <dbReference type="EMBL" id="RUS34630.1"/>
    </source>
</evidence>
<sequence length="639" mass="70382">RPPAPGAPRDKGVVLTPHEPKTAVIRAWLDGTDSNAVGDVSAHATICSALYLDIMRQTAPGQENSAIPTPPRADTPWDFRAAAVDPLAYIDERYEVGAIGERVRMTVALLEEALAPLETDGGAKYRVQLHIVNLLSFVWHNQCEFPDWAMQWLFPLYTPPPLDDNVPVPKFLKKVPNFVVLAQRLIPSLVYQFSGTIGNEAHALSVDEVQGFANAESVPNLDLLASSTPAQDLLSARLVTILLYALREIPPSTKDSKNLKCAEEILNTLDVCLASLESKGGIFFGLVAAFVVQADAIGFILAWTTSAAAPQMAPVCCKILGTLHSLFELLELKSMKDQLVQQLRARSAKIASIIVRLQRCDQFLTVIVPLARLGARLGPVQGDLKKDFFDACYKLGTNFLTKFKTDLEKANIKALKDRKLSFRSSRVMCTQMRMLLRTLQKLEPSSVGQAYESVEIRAVQDQIANMESSDIIPATTRLTLGERQRYAGLPFDQALKSIESNALVAKWKSRFAAPVSKSKHDAFYDLVTDDRGILERVMTMGDTELDTLAGDIVAAAGVQPMSLKMLEGVDENELVDRVMAECLESFFRTVQSVPTIDPAYLRKFVPWVLCEAVMLSEKSGTDATNKPVANRRSSKCVIY</sequence>